<feature type="compositionally biased region" description="Low complexity" evidence="3">
    <location>
        <begin position="548"/>
        <end position="559"/>
    </location>
</feature>
<reference evidence="4 5" key="1">
    <citation type="submission" date="2024-02" db="EMBL/GenBank/DDBJ databases">
        <authorList>
            <person name="Daric V."/>
            <person name="Darras S."/>
        </authorList>
    </citation>
    <scope>NUCLEOTIDE SEQUENCE [LARGE SCALE GENOMIC DNA]</scope>
</reference>
<feature type="region of interest" description="Disordered" evidence="3">
    <location>
        <begin position="540"/>
        <end position="559"/>
    </location>
</feature>
<feature type="compositionally biased region" description="Polar residues" evidence="3">
    <location>
        <begin position="605"/>
        <end position="643"/>
    </location>
</feature>
<feature type="compositionally biased region" description="Acidic residues" evidence="3">
    <location>
        <begin position="89"/>
        <end position="98"/>
    </location>
</feature>
<dbReference type="CDD" id="cd21936">
    <property type="entry name" value="ZIP_TSC22D"/>
    <property type="match status" value="1"/>
</dbReference>
<feature type="compositionally biased region" description="Polar residues" evidence="3">
    <location>
        <begin position="102"/>
        <end position="112"/>
    </location>
</feature>
<evidence type="ECO:0000256" key="3">
    <source>
        <dbReference type="SAM" id="MobiDB-lite"/>
    </source>
</evidence>
<feature type="region of interest" description="Disordered" evidence="3">
    <location>
        <begin position="569"/>
        <end position="797"/>
    </location>
</feature>
<feature type="compositionally biased region" description="Polar residues" evidence="3">
    <location>
        <begin position="836"/>
        <end position="846"/>
    </location>
</feature>
<feature type="compositionally biased region" description="Polar residues" evidence="3">
    <location>
        <begin position="7"/>
        <end position="22"/>
    </location>
</feature>
<dbReference type="Pfam" id="PF01166">
    <property type="entry name" value="TSC22"/>
    <property type="match status" value="1"/>
</dbReference>
<feature type="region of interest" description="Disordered" evidence="3">
    <location>
        <begin position="824"/>
        <end position="892"/>
    </location>
</feature>
<keyword evidence="5" id="KW-1185">Reference proteome</keyword>
<evidence type="ECO:0000256" key="2">
    <source>
        <dbReference type="SAM" id="Coils"/>
    </source>
</evidence>
<evidence type="ECO:0000256" key="1">
    <source>
        <dbReference type="ARBA" id="ARBA00039911"/>
    </source>
</evidence>
<evidence type="ECO:0000313" key="4">
    <source>
        <dbReference type="EMBL" id="CAK8690634.1"/>
    </source>
</evidence>
<dbReference type="SUPFAM" id="SSF58026">
    <property type="entry name" value="Delta-sleep-inducing peptide immunoreactive peptide"/>
    <property type="match status" value="1"/>
</dbReference>
<feature type="compositionally biased region" description="Low complexity" evidence="3">
    <location>
        <begin position="784"/>
        <end position="797"/>
    </location>
</feature>
<feature type="compositionally biased region" description="Low complexity" evidence="3">
    <location>
        <begin position="644"/>
        <end position="677"/>
    </location>
</feature>
<protein>
    <recommendedName>
        <fullName evidence="1">TSC22 domain family protein 1</fullName>
    </recommendedName>
</protein>
<organism evidence="4 5">
    <name type="scientific">Clavelina lepadiformis</name>
    <name type="common">Light-bulb sea squirt</name>
    <name type="synonym">Ascidia lepadiformis</name>
    <dbReference type="NCBI Taxonomy" id="159417"/>
    <lineage>
        <taxon>Eukaryota</taxon>
        <taxon>Metazoa</taxon>
        <taxon>Chordata</taxon>
        <taxon>Tunicata</taxon>
        <taxon>Ascidiacea</taxon>
        <taxon>Aplousobranchia</taxon>
        <taxon>Clavelinidae</taxon>
        <taxon>Clavelina</taxon>
    </lineage>
</organism>
<feature type="compositionally biased region" description="Polar residues" evidence="3">
    <location>
        <begin position="699"/>
        <end position="712"/>
    </location>
</feature>
<feature type="compositionally biased region" description="Low complexity" evidence="3">
    <location>
        <begin position="727"/>
        <end position="758"/>
    </location>
</feature>
<dbReference type="Gene3D" id="1.20.5.490">
    <property type="entry name" value="Single helix bin"/>
    <property type="match status" value="1"/>
</dbReference>
<dbReference type="Proteomes" id="UP001642483">
    <property type="component" value="Unassembled WGS sequence"/>
</dbReference>
<proteinExistence type="predicted"/>
<dbReference type="PANTHER" id="PTHR46745">
    <property type="entry name" value="TSC22 DOMAIN FAMILY PROTEIN 1"/>
    <property type="match status" value="1"/>
</dbReference>
<accession>A0ABP0GII3</accession>
<feature type="region of interest" description="Disordered" evidence="3">
    <location>
        <begin position="450"/>
        <end position="470"/>
    </location>
</feature>
<feature type="compositionally biased region" description="Polar residues" evidence="3">
    <location>
        <begin position="854"/>
        <end position="870"/>
    </location>
</feature>
<name>A0ABP0GII3_CLALP</name>
<gene>
    <name evidence="4" type="ORF">CVLEPA_LOCUS23229</name>
</gene>
<feature type="compositionally biased region" description="Polar residues" evidence="3">
    <location>
        <begin position="30"/>
        <end position="44"/>
    </location>
</feature>
<dbReference type="PANTHER" id="PTHR46745:SF1">
    <property type="entry name" value="TSC22 DOMAIN FAMILY PROTEIN 1"/>
    <property type="match status" value="1"/>
</dbReference>
<feature type="region of interest" description="Disordered" evidence="3">
    <location>
        <begin position="1"/>
        <end position="288"/>
    </location>
</feature>
<feature type="compositionally biased region" description="Polar residues" evidence="3">
    <location>
        <begin position="768"/>
        <end position="778"/>
    </location>
</feature>
<sequence>MEDVNRNKLQQSEQNAPKQSNVEPHVPLPTGQTISTSTPIQQSLPRKDHDQTEPHSGSAMHPAQISNSSQPNTKKKGGFMITSVKDQVDGDESADDLDESHTSYSEMSYSRTTDVDRDQESSASEDTLNITVQDNGQAQAFVNQSSSFIPVQKGGQNISYDPSSRQQGNQALPQTSDVSNKKTVPGSMSSVTDFPPELSSDSAHEPGVPGQGNVPVATSAHTEQQSLTSIPQSTKQPQQQVQMQSTTSTKTQTGTSNSGPSATTAVPTSNSKSTSVTTTAPAKGVASRVYKVVKRESSQAIKRERLRWTCYDYVDAQTPNLGFVAHSASDSRLNFHDQLHHQPPNILPMSVSSTSVPSSSSAYNLQHSDSTSSVQRDTLPFVMATGANVPMQHSASTSSVNYELDPRKLPNVIKTVNEIAEDAIKRHLNSDDGFASDSTPEQELLKNVMQSSTDNVASGEGDDESTSSRNVRIDNKIEAAMDLVKKHLMLAVRDEVDELKDKIVELQDDIMKINKENEALRGVLTPEQFAAVQPVLSRPSKNVQYQKPSSSQSQVFQPQQPIVSMQPIHDTSMGSQQQQQPAAHQVLSQKSSVPHATPLAHGYQPGTQQKNAQRGSGVQVQNQPKAAPVANTSSTAKQASSQLAHAQQPQAMASAQQQIMQKQIHAQQPVAQQPQQQGLVTRQVTFQHQQGQPLPVYSNLPQQAPRTAQPQHTLRHQAIQKGQIPVQQTQGQASMQQPQGQMPIQQGQSQPGFQSPQGVMQPGMPALVQQSATPQFSPGQAAYPQQNNSFSQPSQIPNQTIYSTQTNAPRQALQGNQPNLAIPRNQQQQHTQQTHSGITSPTSTVPSAHPHTYATHQTAAASQTPTSVHPQFQAAPVPSAAIASEQRPAAQT</sequence>
<feature type="compositionally biased region" description="Low complexity" evidence="3">
    <location>
        <begin position="268"/>
        <end position="279"/>
    </location>
</feature>
<feature type="coiled-coil region" evidence="2">
    <location>
        <begin position="489"/>
        <end position="523"/>
    </location>
</feature>
<feature type="compositionally biased region" description="Low complexity" evidence="3">
    <location>
        <begin position="826"/>
        <end position="835"/>
    </location>
</feature>
<keyword evidence="2" id="KW-0175">Coiled coil</keyword>
<dbReference type="InterPro" id="IPR000580">
    <property type="entry name" value="TSC22/Bun"/>
</dbReference>
<evidence type="ECO:0000313" key="5">
    <source>
        <dbReference type="Proteomes" id="UP001642483"/>
    </source>
</evidence>
<dbReference type="EMBL" id="CAWYQH010000119">
    <property type="protein sequence ID" value="CAK8690634.1"/>
    <property type="molecule type" value="Genomic_DNA"/>
</dbReference>
<feature type="compositionally biased region" description="Low complexity" evidence="3">
    <location>
        <begin position="228"/>
        <end position="258"/>
    </location>
</feature>
<feature type="compositionally biased region" description="Polar residues" evidence="3">
    <location>
        <begin position="678"/>
        <end position="692"/>
    </location>
</feature>
<comment type="caution">
    <text evidence="4">The sequence shown here is derived from an EMBL/GenBank/DDBJ whole genome shotgun (WGS) entry which is preliminary data.</text>
</comment>
<feature type="compositionally biased region" description="Polar residues" evidence="3">
    <location>
        <begin position="121"/>
        <end position="192"/>
    </location>
</feature>